<dbReference type="AlphaFoldDB" id="A0A1X2LDK7"/>
<accession>A0A1X2LDK7</accession>
<evidence type="ECO:0000313" key="1">
    <source>
        <dbReference type="EMBL" id="OSC32074.1"/>
    </source>
</evidence>
<dbReference type="EMBL" id="NCXM01000002">
    <property type="protein sequence ID" value="OSC32074.1"/>
    <property type="molecule type" value="Genomic_DNA"/>
</dbReference>
<comment type="caution">
    <text evidence="1">The sequence shown here is derived from an EMBL/GenBank/DDBJ whole genome shotgun (WGS) entry which is preliminary data.</text>
</comment>
<protein>
    <submittedName>
        <fullName evidence="1">Uncharacterized protein</fullName>
    </submittedName>
</protein>
<keyword evidence="2" id="KW-1185">Reference proteome</keyword>
<evidence type="ECO:0000313" key="2">
    <source>
        <dbReference type="Proteomes" id="UP000242320"/>
    </source>
</evidence>
<name>A0A1X2LDK7_9MYCO</name>
<organism evidence="1 2">
    <name type="scientific">Mycolicibacterium vulneris</name>
    <dbReference type="NCBI Taxonomy" id="547163"/>
    <lineage>
        <taxon>Bacteria</taxon>
        <taxon>Bacillati</taxon>
        <taxon>Actinomycetota</taxon>
        <taxon>Actinomycetes</taxon>
        <taxon>Mycobacteriales</taxon>
        <taxon>Mycobacteriaceae</taxon>
        <taxon>Mycolicibacterium</taxon>
    </lineage>
</organism>
<proteinExistence type="predicted"/>
<sequence>MRCVTCGDEILRERTELGFAYCTKRACVRANAAGLLVAEIAQHKTNAEYVILRGEAGQKALRDMREGKYRRDPVVVKRERQHARFDVPKGEFRKPRVQKYSSNRIKFVQALQSQGFAVEEILEKGAYMGLTRSEVVRYMTARRGSNPR</sequence>
<gene>
    <name evidence="1" type="ORF">B8W69_03000</name>
</gene>
<dbReference type="Proteomes" id="UP000242320">
    <property type="component" value="Unassembled WGS sequence"/>
</dbReference>
<reference evidence="1 2" key="1">
    <citation type="submission" date="2017-04" db="EMBL/GenBank/DDBJ databases">
        <title>The new phylogeny of genus Mycobacterium.</title>
        <authorList>
            <person name="Tortoli E."/>
            <person name="Trovato A."/>
            <person name="Cirillo D.M."/>
        </authorList>
    </citation>
    <scope>NUCLEOTIDE SEQUENCE [LARGE SCALE GENOMIC DNA]</scope>
    <source>
        <strain evidence="1 2">DSM 45247</strain>
    </source>
</reference>